<accession>A0ABC8SGJ9</accession>
<gene>
    <name evidence="2" type="ORF">ILEXP_LOCUS24443</name>
</gene>
<dbReference type="AlphaFoldDB" id="A0ABC8SGJ9"/>
<dbReference type="Proteomes" id="UP001642360">
    <property type="component" value="Unassembled WGS sequence"/>
</dbReference>
<proteinExistence type="predicted"/>
<sequence length="116" mass="12905">MKECSTETVTTPPKVQKLERLQTIEKEHKDALKRAVTLNIPHAVTTPEEEPSGDIEVESTSGQKDVGPSQNEGKEASTAKTKPCDARTNWNHVVEKLFKRNGSGELLLKRDEISPR</sequence>
<protein>
    <submittedName>
        <fullName evidence="2">Uncharacterized protein</fullName>
    </submittedName>
</protein>
<evidence type="ECO:0000256" key="1">
    <source>
        <dbReference type="SAM" id="MobiDB-lite"/>
    </source>
</evidence>
<dbReference type="PANTHER" id="PTHR46398">
    <property type="entry name" value="ALPHA/BETA-HYDROLASES SUPERFAMILY PROTEIN"/>
    <property type="match status" value="1"/>
</dbReference>
<reference evidence="2 3" key="1">
    <citation type="submission" date="2024-02" db="EMBL/GenBank/DDBJ databases">
        <authorList>
            <person name="Vignale AGUSTIN F."/>
            <person name="Sosa J E."/>
            <person name="Modenutti C."/>
        </authorList>
    </citation>
    <scope>NUCLEOTIDE SEQUENCE [LARGE SCALE GENOMIC DNA]</scope>
</reference>
<organism evidence="2 3">
    <name type="scientific">Ilex paraguariensis</name>
    <name type="common">yerba mate</name>
    <dbReference type="NCBI Taxonomy" id="185542"/>
    <lineage>
        <taxon>Eukaryota</taxon>
        <taxon>Viridiplantae</taxon>
        <taxon>Streptophyta</taxon>
        <taxon>Embryophyta</taxon>
        <taxon>Tracheophyta</taxon>
        <taxon>Spermatophyta</taxon>
        <taxon>Magnoliopsida</taxon>
        <taxon>eudicotyledons</taxon>
        <taxon>Gunneridae</taxon>
        <taxon>Pentapetalae</taxon>
        <taxon>asterids</taxon>
        <taxon>campanulids</taxon>
        <taxon>Aquifoliales</taxon>
        <taxon>Aquifoliaceae</taxon>
        <taxon>Ilex</taxon>
    </lineage>
</organism>
<comment type="caution">
    <text evidence="2">The sequence shown here is derived from an EMBL/GenBank/DDBJ whole genome shotgun (WGS) entry which is preliminary data.</text>
</comment>
<feature type="compositionally biased region" description="Acidic residues" evidence="1">
    <location>
        <begin position="47"/>
        <end position="57"/>
    </location>
</feature>
<evidence type="ECO:0000313" key="2">
    <source>
        <dbReference type="EMBL" id="CAK9156032.1"/>
    </source>
</evidence>
<feature type="compositionally biased region" description="Polar residues" evidence="1">
    <location>
        <begin position="58"/>
        <end position="71"/>
    </location>
</feature>
<dbReference type="EMBL" id="CAUOFW020002780">
    <property type="protein sequence ID" value="CAK9156032.1"/>
    <property type="molecule type" value="Genomic_DNA"/>
</dbReference>
<feature type="compositionally biased region" description="Basic and acidic residues" evidence="1">
    <location>
        <begin position="72"/>
        <end position="85"/>
    </location>
</feature>
<dbReference type="PANTHER" id="PTHR46398:SF7">
    <property type="entry name" value="ALPHA_BETA-HYDROLASES SUPERFAMILY PROTEIN"/>
    <property type="match status" value="1"/>
</dbReference>
<feature type="region of interest" description="Disordered" evidence="1">
    <location>
        <begin position="38"/>
        <end position="86"/>
    </location>
</feature>
<keyword evidence="3" id="KW-1185">Reference proteome</keyword>
<name>A0ABC8SGJ9_9AQUA</name>
<evidence type="ECO:0000313" key="3">
    <source>
        <dbReference type="Proteomes" id="UP001642360"/>
    </source>
</evidence>